<dbReference type="EMBL" id="CYRY02044081">
    <property type="protein sequence ID" value="VCX38847.1"/>
    <property type="molecule type" value="Genomic_DNA"/>
</dbReference>
<dbReference type="AlphaFoldDB" id="A0A9X9M7W2"/>
<comment type="caution">
    <text evidence="2">The sequence shown here is derived from an EMBL/GenBank/DDBJ whole genome shotgun (WGS) entry which is preliminary data.</text>
</comment>
<gene>
    <name evidence="2" type="ORF">BN2614_LOCUS1</name>
</gene>
<evidence type="ECO:0000256" key="1">
    <source>
        <dbReference type="SAM" id="MobiDB-lite"/>
    </source>
</evidence>
<keyword evidence="3" id="KW-1185">Reference proteome</keyword>
<feature type="region of interest" description="Disordered" evidence="1">
    <location>
        <begin position="1"/>
        <end position="37"/>
    </location>
</feature>
<protein>
    <submittedName>
        <fullName evidence="2">Uncharacterized protein</fullName>
    </submittedName>
</protein>
<name>A0A9X9M7W2_GULGU</name>
<reference evidence="2 3" key="1">
    <citation type="submission" date="2018-10" db="EMBL/GenBank/DDBJ databases">
        <authorList>
            <person name="Ekblom R."/>
            <person name="Jareborg N."/>
        </authorList>
    </citation>
    <scope>NUCLEOTIDE SEQUENCE [LARGE SCALE GENOMIC DNA]</scope>
    <source>
        <tissue evidence="2">Muscle</tissue>
    </source>
</reference>
<sequence>MAGGGCWGGEWPRTNKISSVGVSQKENPHSATNKGNGNFKEEFLNNCQFFP</sequence>
<feature type="compositionally biased region" description="Polar residues" evidence="1">
    <location>
        <begin position="15"/>
        <end position="36"/>
    </location>
</feature>
<evidence type="ECO:0000313" key="2">
    <source>
        <dbReference type="EMBL" id="VCX38847.1"/>
    </source>
</evidence>
<accession>A0A9X9M7W2</accession>
<evidence type="ECO:0000313" key="3">
    <source>
        <dbReference type="Proteomes" id="UP000269945"/>
    </source>
</evidence>
<dbReference type="Proteomes" id="UP000269945">
    <property type="component" value="Unassembled WGS sequence"/>
</dbReference>
<proteinExistence type="predicted"/>
<organism evidence="2 3">
    <name type="scientific">Gulo gulo</name>
    <name type="common">Wolverine</name>
    <name type="synonym">Gluton</name>
    <dbReference type="NCBI Taxonomy" id="48420"/>
    <lineage>
        <taxon>Eukaryota</taxon>
        <taxon>Metazoa</taxon>
        <taxon>Chordata</taxon>
        <taxon>Craniata</taxon>
        <taxon>Vertebrata</taxon>
        <taxon>Euteleostomi</taxon>
        <taxon>Mammalia</taxon>
        <taxon>Eutheria</taxon>
        <taxon>Laurasiatheria</taxon>
        <taxon>Carnivora</taxon>
        <taxon>Caniformia</taxon>
        <taxon>Musteloidea</taxon>
        <taxon>Mustelidae</taxon>
        <taxon>Guloninae</taxon>
        <taxon>Gulo</taxon>
    </lineage>
</organism>